<feature type="domain" description="Acyl-CoA thioesterase-like N-terminal HotDog" evidence="1">
    <location>
        <begin position="22"/>
        <end position="102"/>
    </location>
</feature>
<dbReference type="SUPFAM" id="SSF54637">
    <property type="entry name" value="Thioesterase/thiol ester dehydrase-isomerase"/>
    <property type="match status" value="2"/>
</dbReference>
<dbReference type="PANTHER" id="PTHR38110">
    <property type="entry name" value="CHROMOSOME 23, WHOLE GENOME SHOTGUN SEQUENCE"/>
    <property type="match status" value="1"/>
</dbReference>
<name>A0ABW0ZZI9_9ACTN</name>
<protein>
    <submittedName>
        <fullName evidence="3">Acyl-CoA thioesterase</fullName>
    </submittedName>
</protein>
<accession>A0ABW0ZZI9</accession>
<proteinExistence type="predicted"/>
<dbReference type="EMBL" id="JBHSON010000020">
    <property type="protein sequence ID" value="MFC5747164.1"/>
    <property type="molecule type" value="Genomic_DNA"/>
</dbReference>
<dbReference type="InterPro" id="IPR029069">
    <property type="entry name" value="HotDog_dom_sf"/>
</dbReference>
<feature type="domain" description="Acyl-CoA thioesterase-like C-terminal" evidence="2">
    <location>
        <begin position="139"/>
        <end position="268"/>
    </location>
</feature>
<dbReference type="Pfam" id="PF13622">
    <property type="entry name" value="4HBT_3"/>
    <property type="match status" value="1"/>
</dbReference>
<evidence type="ECO:0000313" key="3">
    <source>
        <dbReference type="EMBL" id="MFC5747164.1"/>
    </source>
</evidence>
<dbReference type="Proteomes" id="UP001596074">
    <property type="component" value="Unassembled WGS sequence"/>
</dbReference>
<dbReference type="InterPro" id="IPR052389">
    <property type="entry name" value="Sec_Metab_Biosynth-Assoc"/>
</dbReference>
<dbReference type="InterPro" id="IPR049449">
    <property type="entry name" value="TesB_ACOT8-like_N"/>
</dbReference>
<dbReference type="RefSeq" id="WP_378282784.1">
    <property type="nucleotide sequence ID" value="NZ_JBHSON010000020.1"/>
</dbReference>
<evidence type="ECO:0000259" key="1">
    <source>
        <dbReference type="Pfam" id="PF13622"/>
    </source>
</evidence>
<dbReference type="InterPro" id="IPR042171">
    <property type="entry name" value="Acyl-CoA_hotdog"/>
</dbReference>
<dbReference type="Pfam" id="PF20789">
    <property type="entry name" value="4HBT_3C"/>
    <property type="match status" value="1"/>
</dbReference>
<gene>
    <name evidence="3" type="ORF">ACFPZN_16165</name>
</gene>
<keyword evidence="4" id="KW-1185">Reference proteome</keyword>
<comment type="caution">
    <text evidence="3">The sequence shown here is derived from an EMBL/GenBank/DDBJ whole genome shotgun (WGS) entry which is preliminary data.</text>
</comment>
<evidence type="ECO:0000259" key="2">
    <source>
        <dbReference type="Pfam" id="PF20789"/>
    </source>
</evidence>
<evidence type="ECO:0000313" key="4">
    <source>
        <dbReference type="Proteomes" id="UP001596074"/>
    </source>
</evidence>
<dbReference type="Gene3D" id="2.40.160.210">
    <property type="entry name" value="Acyl-CoA thioesterase, double hotdog domain"/>
    <property type="match status" value="1"/>
</dbReference>
<sequence>MADLAGDTQVTGGSGNWNAKVSDEWDLWGPNGGYLATIALRAAGEHVPGMRPASLECHFLRSPAPGGVELTTVTLRASGRAHSVRVSMTQANALILEALVWVVEPGLDGLPPRSVSPPGGPRPEGLESYERLLPPAHQYREPFWRHVEERPLDQTRHLMWPEDPREESIRTSWLRFRPEPCFPDPYLDAGRSVIAADVFPFLAAVIALEPGPLTHIAPTISLSVSFHALRPESEWLLVHTESPAAGDGLLGGRTSIWAENGDLAASSRVQMLCRSLRGARRG</sequence>
<dbReference type="CDD" id="cd03440">
    <property type="entry name" value="hot_dog"/>
    <property type="match status" value="1"/>
</dbReference>
<reference evidence="4" key="1">
    <citation type="journal article" date="2019" name="Int. J. Syst. Evol. Microbiol.">
        <title>The Global Catalogue of Microorganisms (GCM) 10K type strain sequencing project: providing services to taxonomists for standard genome sequencing and annotation.</title>
        <authorList>
            <consortium name="The Broad Institute Genomics Platform"/>
            <consortium name="The Broad Institute Genome Sequencing Center for Infectious Disease"/>
            <person name="Wu L."/>
            <person name="Ma J."/>
        </authorList>
    </citation>
    <scope>NUCLEOTIDE SEQUENCE [LARGE SCALE GENOMIC DNA]</scope>
    <source>
        <strain evidence="4">KCTC 42087</strain>
    </source>
</reference>
<organism evidence="3 4">
    <name type="scientific">Actinomadura rugatobispora</name>
    <dbReference type="NCBI Taxonomy" id="1994"/>
    <lineage>
        <taxon>Bacteria</taxon>
        <taxon>Bacillati</taxon>
        <taxon>Actinomycetota</taxon>
        <taxon>Actinomycetes</taxon>
        <taxon>Streptosporangiales</taxon>
        <taxon>Thermomonosporaceae</taxon>
        <taxon>Actinomadura</taxon>
    </lineage>
</organism>
<dbReference type="InterPro" id="IPR049450">
    <property type="entry name" value="ACOT8-like_C"/>
</dbReference>
<dbReference type="PANTHER" id="PTHR38110:SF1">
    <property type="entry name" value="THIOESTERASE DOMAIN-CONTAINING PROTEIN"/>
    <property type="match status" value="1"/>
</dbReference>